<protein>
    <submittedName>
        <fullName evidence="2">Zf-RVT domain-containing protein</fullName>
    </submittedName>
</protein>
<dbReference type="EMBL" id="BDDD01015567">
    <property type="protein sequence ID" value="GAV93112.1"/>
    <property type="molecule type" value="Genomic_DNA"/>
</dbReference>
<gene>
    <name evidence="2" type="ORF">CFOL_v3_36490</name>
</gene>
<dbReference type="PANTHER" id="PTHR33116">
    <property type="entry name" value="REVERSE TRANSCRIPTASE ZINC-BINDING DOMAIN-CONTAINING PROTEIN-RELATED-RELATED"/>
    <property type="match status" value="1"/>
</dbReference>
<dbReference type="PANTHER" id="PTHR33116:SF66">
    <property type="entry name" value="REVERSE TRANSCRIPTASE ZINC-BINDING DOMAIN-CONTAINING PROTEIN"/>
    <property type="match status" value="1"/>
</dbReference>
<dbReference type="InterPro" id="IPR026960">
    <property type="entry name" value="RVT-Znf"/>
</dbReference>
<dbReference type="Proteomes" id="UP000187406">
    <property type="component" value="Unassembled WGS sequence"/>
</dbReference>
<feature type="domain" description="Reverse transcriptase zinc-binding" evidence="1">
    <location>
        <begin position="87"/>
        <end position="171"/>
    </location>
</feature>
<dbReference type="Pfam" id="PF13966">
    <property type="entry name" value="zf-RVT"/>
    <property type="match status" value="1"/>
</dbReference>
<reference evidence="3" key="1">
    <citation type="submission" date="2016-04" db="EMBL/GenBank/DDBJ databases">
        <title>Cephalotus genome sequencing.</title>
        <authorList>
            <person name="Fukushima K."/>
            <person name="Hasebe M."/>
            <person name="Fang X."/>
        </authorList>
    </citation>
    <scope>NUCLEOTIDE SEQUENCE [LARGE SCALE GENOMIC DNA]</scope>
    <source>
        <strain evidence="3">cv. St1</strain>
    </source>
</reference>
<sequence>EVRDGYSFSLWHDPWLLGDSIVNRFGERVIYDSGIPRNALINSVIREGRWEWPTTSCQLLELNNITAAIPLRAGRDKVHWLKRGGSFSLQQAWLSLIPHSPVVPWANVVWFPKRIPKHSFCLWLTFCNGHKTLDKLHSIGVTQSDSCIFGCGHRETTNHLFCSCPFTASIWNHLLTLCEYSRGGGGWDVVSQWSIHKLQGHSFRPWITKLSLAAAVYHCWVERNNRIFRNAFLDSDSLLQLIVADVEGKCRGLQRVVANQLNTVIFHNWNLPPSLMSAGVGSGRPWSAA</sequence>
<dbReference type="OrthoDB" id="1748554at2759"/>
<dbReference type="AlphaFoldDB" id="A0A1Q3DKX6"/>
<dbReference type="InParanoid" id="A0A1Q3DKX6"/>
<proteinExistence type="predicted"/>
<name>A0A1Q3DKX6_CEPFO</name>
<evidence type="ECO:0000259" key="1">
    <source>
        <dbReference type="Pfam" id="PF13966"/>
    </source>
</evidence>
<evidence type="ECO:0000313" key="2">
    <source>
        <dbReference type="EMBL" id="GAV93112.1"/>
    </source>
</evidence>
<keyword evidence="3" id="KW-1185">Reference proteome</keyword>
<comment type="caution">
    <text evidence="2">The sequence shown here is derived from an EMBL/GenBank/DDBJ whole genome shotgun (WGS) entry which is preliminary data.</text>
</comment>
<accession>A0A1Q3DKX6</accession>
<organism evidence="2 3">
    <name type="scientific">Cephalotus follicularis</name>
    <name type="common">Albany pitcher plant</name>
    <dbReference type="NCBI Taxonomy" id="3775"/>
    <lineage>
        <taxon>Eukaryota</taxon>
        <taxon>Viridiplantae</taxon>
        <taxon>Streptophyta</taxon>
        <taxon>Embryophyta</taxon>
        <taxon>Tracheophyta</taxon>
        <taxon>Spermatophyta</taxon>
        <taxon>Magnoliopsida</taxon>
        <taxon>eudicotyledons</taxon>
        <taxon>Gunneridae</taxon>
        <taxon>Pentapetalae</taxon>
        <taxon>rosids</taxon>
        <taxon>fabids</taxon>
        <taxon>Oxalidales</taxon>
        <taxon>Cephalotaceae</taxon>
        <taxon>Cephalotus</taxon>
    </lineage>
</organism>
<evidence type="ECO:0000313" key="3">
    <source>
        <dbReference type="Proteomes" id="UP000187406"/>
    </source>
</evidence>
<feature type="non-terminal residue" evidence="2">
    <location>
        <position position="1"/>
    </location>
</feature>